<dbReference type="EMBL" id="JAAAUB010000002">
    <property type="protein sequence ID" value="NMH15909.1"/>
    <property type="molecule type" value="Genomic_DNA"/>
</dbReference>
<dbReference type="NCBIfam" id="TIGR03561">
    <property type="entry name" value="organ_hyd_perox"/>
    <property type="match status" value="1"/>
</dbReference>
<dbReference type="Pfam" id="PF02566">
    <property type="entry name" value="OsmC"/>
    <property type="match status" value="1"/>
</dbReference>
<evidence type="ECO:0000313" key="3">
    <source>
        <dbReference type="Proteomes" id="UP000669605"/>
    </source>
</evidence>
<dbReference type="Gene3D" id="3.30.300.20">
    <property type="match status" value="1"/>
</dbReference>
<dbReference type="InterPro" id="IPR036102">
    <property type="entry name" value="OsmC/Ohrsf"/>
</dbReference>
<protein>
    <submittedName>
        <fullName evidence="2">Ohr family peroxiredoxin</fullName>
    </submittedName>
</protein>
<dbReference type="PANTHER" id="PTHR33797">
    <property type="entry name" value="ORGANIC HYDROPEROXIDE RESISTANCE PROTEIN-LIKE"/>
    <property type="match status" value="1"/>
</dbReference>
<reference evidence="2 3" key="1">
    <citation type="journal article" date="2020" name="Curr. Microbiol.">
        <title>Tepidiphilus baoligensis sp. nov., a Novel Bacterium of the Family Hydrogenophilaceae Isolated from an Oil Reservoir.</title>
        <authorList>
            <person name="Zhang X."/>
            <person name="Wang G."/>
            <person name="Ma X."/>
            <person name="Yu J."/>
            <person name="You J."/>
            <person name="Xue Y."/>
            <person name="Ma Y."/>
        </authorList>
    </citation>
    <scope>NUCLEOTIDE SEQUENCE [LARGE SCALE GENOMIC DNA]</scope>
    <source>
        <strain evidence="2 3">B18-69</strain>
    </source>
</reference>
<dbReference type="InterPro" id="IPR015946">
    <property type="entry name" value="KH_dom-like_a/b"/>
</dbReference>
<organism evidence="2 3">
    <name type="scientific">Tepidiphilus baoligensis</name>
    <dbReference type="NCBI Taxonomy" id="2698687"/>
    <lineage>
        <taxon>Bacteria</taxon>
        <taxon>Pseudomonadati</taxon>
        <taxon>Pseudomonadota</taxon>
        <taxon>Hydrogenophilia</taxon>
        <taxon>Hydrogenophilales</taxon>
        <taxon>Hydrogenophilaceae</taxon>
        <taxon>Tepidiphilus</taxon>
    </lineage>
</organism>
<dbReference type="SUPFAM" id="SSF82784">
    <property type="entry name" value="OsmC-like"/>
    <property type="match status" value="1"/>
</dbReference>
<evidence type="ECO:0000256" key="1">
    <source>
        <dbReference type="ARBA" id="ARBA00007378"/>
    </source>
</evidence>
<dbReference type="RefSeq" id="WP_169115086.1">
    <property type="nucleotide sequence ID" value="NZ_JAAAUB010000002.1"/>
</dbReference>
<dbReference type="InterPro" id="IPR003718">
    <property type="entry name" value="OsmC/Ohr_fam"/>
</dbReference>
<dbReference type="Gene3D" id="2.20.25.10">
    <property type="match status" value="1"/>
</dbReference>
<comment type="similarity">
    <text evidence="1">Belongs to the OsmC/Ohr family.</text>
</comment>
<dbReference type="PANTHER" id="PTHR33797:SF2">
    <property type="entry name" value="ORGANIC HYDROPEROXIDE RESISTANCE PROTEIN-LIKE"/>
    <property type="match status" value="1"/>
</dbReference>
<proteinExistence type="inferred from homology"/>
<dbReference type="InterPro" id="IPR019953">
    <property type="entry name" value="OHR"/>
</dbReference>
<keyword evidence="3" id="KW-1185">Reference proteome</keyword>
<accession>A0ABX1QL31</accession>
<evidence type="ECO:0000313" key="2">
    <source>
        <dbReference type="EMBL" id="NMH15909.1"/>
    </source>
</evidence>
<gene>
    <name evidence="2" type="ORF">GV368_02035</name>
</gene>
<dbReference type="Proteomes" id="UP000669605">
    <property type="component" value="Unassembled WGS sequence"/>
</dbReference>
<sequence>MNALYTTRVTVTNGRNGHVRSEDGQLELELAMPRKLGGTGQGTNPEQLFAAGYAACFGSAVMHVARQKRVALADRDVSITAAVSLLSTPEGGFRLKVDLEAALAGVDSQAAEELVLAAHQVCPYSNAVRGNIDVTLSVRTV</sequence>
<comment type="caution">
    <text evidence="2">The sequence shown here is derived from an EMBL/GenBank/DDBJ whole genome shotgun (WGS) entry which is preliminary data.</text>
</comment>
<name>A0ABX1QL31_9PROT</name>